<comment type="caution">
    <text evidence="6">The sequence shown here is derived from an EMBL/GenBank/DDBJ whole genome shotgun (WGS) entry which is preliminary data.</text>
</comment>
<evidence type="ECO:0000313" key="6">
    <source>
        <dbReference type="EMBL" id="NYJ35679.1"/>
    </source>
</evidence>
<evidence type="ECO:0000256" key="3">
    <source>
        <dbReference type="ARBA" id="ARBA00022827"/>
    </source>
</evidence>
<dbReference type="PANTHER" id="PTHR43004:SF19">
    <property type="entry name" value="BINDING MONOOXYGENASE, PUTATIVE (JCVI)-RELATED"/>
    <property type="match status" value="1"/>
</dbReference>
<proteinExistence type="predicted"/>
<organism evidence="6 7">
    <name type="scientific">Nocardiopsis aegyptia</name>
    <dbReference type="NCBI Taxonomy" id="220378"/>
    <lineage>
        <taxon>Bacteria</taxon>
        <taxon>Bacillati</taxon>
        <taxon>Actinomycetota</taxon>
        <taxon>Actinomycetes</taxon>
        <taxon>Streptosporangiales</taxon>
        <taxon>Nocardiopsidaceae</taxon>
        <taxon>Nocardiopsis</taxon>
    </lineage>
</organism>
<dbReference type="SUPFAM" id="SSF51905">
    <property type="entry name" value="FAD/NAD(P)-binding domain"/>
    <property type="match status" value="1"/>
</dbReference>
<dbReference type="AlphaFoldDB" id="A0A7Z0EPG9"/>
<evidence type="ECO:0000313" key="7">
    <source>
        <dbReference type="Proteomes" id="UP000572051"/>
    </source>
</evidence>
<accession>A0A7Z0EPG9</accession>
<reference evidence="6 7" key="1">
    <citation type="submission" date="2020-07" db="EMBL/GenBank/DDBJ databases">
        <title>Sequencing the genomes of 1000 actinobacteria strains.</title>
        <authorList>
            <person name="Klenk H.-P."/>
        </authorList>
    </citation>
    <scope>NUCLEOTIDE SEQUENCE [LARGE SCALE GENOMIC DNA]</scope>
    <source>
        <strain evidence="6 7">DSM 44442</strain>
    </source>
</reference>
<keyword evidence="3" id="KW-0274">FAD</keyword>
<dbReference type="Proteomes" id="UP000572051">
    <property type="component" value="Unassembled WGS sequence"/>
</dbReference>
<dbReference type="Gene3D" id="3.50.50.60">
    <property type="entry name" value="FAD/NAD(P)-binding domain"/>
    <property type="match status" value="1"/>
</dbReference>
<evidence type="ECO:0000256" key="4">
    <source>
        <dbReference type="SAM" id="MobiDB-lite"/>
    </source>
</evidence>
<comment type="cofactor">
    <cofactor evidence="1">
        <name>FAD</name>
        <dbReference type="ChEBI" id="CHEBI:57692"/>
    </cofactor>
</comment>
<dbReference type="InterPro" id="IPR002938">
    <property type="entry name" value="FAD-bd"/>
</dbReference>
<evidence type="ECO:0000256" key="2">
    <source>
        <dbReference type="ARBA" id="ARBA00022630"/>
    </source>
</evidence>
<dbReference type="GO" id="GO:0016709">
    <property type="term" value="F:oxidoreductase activity, acting on paired donors, with incorporation or reduction of molecular oxygen, NAD(P)H as one donor, and incorporation of one atom of oxygen"/>
    <property type="evidence" value="ECO:0007669"/>
    <property type="project" value="UniProtKB-ARBA"/>
</dbReference>
<dbReference type="InterPro" id="IPR036188">
    <property type="entry name" value="FAD/NAD-bd_sf"/>
</dbReference>
<feature type="domain" description="FAD-binding" evidence="5">
    <location>
        <begin position="6"/>
        <end position="340"/>
    </location>
</feature>
<dbReference type="InterPro" id="IPR050641">
    <property type="entry name" value="RIFMO-like"/>
</dbReference>
<name>A0A7Z0EPG9_9ACTN</name>
<evidence type="ECO:0000259" key="5">
    <source>
        <dbReference type="Pfam" id="PF01494"/>
    </source>
</evidence>
<dbReference type="RefSeq" id="WP_179824984.1">
    <property type="nucleotide sequence ID" value="NZ_JACCFS010000001.1"/>
</dbReference>
<keyword evidence="7" id="KW-1185">Reference proteome</keyword>
<gene>
    <name evidence="6" type="ORF">HNR10_003560</name>
</gene>
<keyword evidence="2" id="KW-0285">Flavoprotein</keyword>
<dbReference type="PRINTS" id="PR00420">
    <property type="entry name" value="RNGMNOXGNASE"/>
</dbReference>
<dbReference type="EMBL" id="JACCFS010000001">
    <property type="protein sequence ID" value="NYJ35679.1"/>
    <property type="molecule type" value="Genomic_DNA"/>
</dbReference>
<dbReference type="GO" id="GO:0071949">
    <property type="term" value="F:FAD binding"/>
    <property type="evidence" value="ECO:0007669"/>
    <property type="project" value="InterPro"/>
</dbReference>
<dbReference type="Gene3D" id="3.40.30.120">
    <property type="match status" value="1"/>
</dbReference>
<sequence>MSTDNDVLIVGAGPTGLVLAIELARRGVVPRVIDAGPADVRESRAVAVVARSLEMLDDLGVAEAAVARGIPLRTVSFHQGASPLADIDLSALDSPFPMDLCLPQWQTAGLLRARAEELGVTIEWGTRLAAQATDGDAVTAEIVHGDGRVEQWTTRWLVGCDGAHSTVRRTSGFGWETDDLRRGFIVGDVAADWDLSRDRFHAFFGTGGVLAVFPMVGGLWRVLANTPDDRPPAVPALDDFAGYVDRRTPLEVRPHELAWSSSFVAREGLADRFRHGRVLLAGDAAHSHSPVGGQGMNTGMQDAYNLGWKLALVATGLADPSLLDSFEDERRPVARSVIEATSTATRVVTSRSLVVRRARRHGLRFLGRLNATQRRIATALGEHLVNYRDSALVSQAWEGSRAPAWSDGARTGPAGGEQAPDAYLETRAGATALRHVYRDPGHHLVLFAADVADPAVLRSWADAGRAAMGGYGRVHVVVRGHLPAEPVEGVVADLRGEAHNRYGVRRPSLYLVRPDKYVGYRADGIDTAPVRDYFRALAEVREAVREDPPSPGRTGRAAYWPDE</sequence>
<protein>
    <submittedName>
        <fullName evidence="6">2-polyprenyl-6-methoxyphenol hydroxylase-like FAD-dependent oxidoreductase</fullName>
    </submittedName>
</protein>
<feature type="region of interest" description="Disordered" evidence="4">
    <location>
        <begin position="544"/>
        <end position="563"/>
    </location>
</feature>
<dbReference type="PANTHER" id="PTHR43004">
    <property type="entry name" value="TRK SYSTEM POTASSIUM UPTAKE PROTEIN"/>
    <property type="match status" value="1"/>
</dbReference>
<evidence type="ECO:0000256" key="1">
    <source>
        <dbReference type="ARBA" id="ARBA00001974"/>
    </source>
</evidence>
<dbReference type="Pfam" id="PF01494">
    <property type="entry name" value="FAD_binding_3"/>
    <property type="match status" value="1"/>
</dbReference>
<dbReference type="Gene3D" id="3.30.70.2450">
    <property type="match status" value="1"/>
</dbReference>